<dbReference type="EMBL" id="CP002590">
    <property type="protein sequence ID" value="AEA13199.1"/>
    <property type="molecule type" value="Genomic_DNA"/>
</dbReference>
<protein>
    <submittedName>
        <fullName evidence="1">Uncharacterized protein</fullName>
    </submittedName>
</protein>
<dbReference type="GO" id="GO:0006355">
    <property type="term" value="P:regulation of DNA-templated transcription"/>
    <property type="evidence" value="ECO:0007669"/>
    <property type="project" value="InterPro"/>
</dbReference>
<dbReference type="CDD" id="cd22231">
    <property type="entry name" value="RHH_NikR_HicB-like"/>
    <property type="match status" value="1"/>
</dbReference>
<reference key="2">
    <citation type="submission" date="2011-03" db="EMBL/GenBank/DDBJ databases">
        <title>Complete genome sequence of the thermoacidophilic crenarchaeon Thermoproteus uzoniensis 768-20.</title>
        <authorList>
            <person name="Mardanov A.V."/>
            <person name="Gumerov V.M."/>
            <person name="Beletsky A.V."/>
            <person name="Prokofeva M.I."/>
            <person name="Bonch-Osmolovskaya E.A."/>
            <person name="Ravin N.V."/>
            <person name="Skryabin K.G."/>
        </authorList>
    </citation>
    <scope>NUCLEOTIDE SEQUENCE</scope>
    <source>
        <strain>768-20</strain>
    </source>
</reference>
<evidence type="ECO:0000313" key="1">
    <source>
        <dbReference type="EMBL" id="AEA13199.1"/>
    </source>
</evidence>
<dbReference type="SUPFAM" id="SSF47598">
    <property type="entry name" value="Ribbon-helix-helix"/>
    <property type="match status" value="1"/>
</dbReference>
<proteinExistence type="predicted"/>
<reference evidence="1 2" key="1">
    <citation type="journal article" date="2011" name="J. Bacteriol.">
        <title>Complete genome sequence of the thermoacidophilic crenarchaeon Thermoproteus uzoniensis 768-20.</title>
        <authorList>
            <person name="Mardanov A.V."/>
            <person name="Gumerov V.M."/>
            <person name="Beletsky A.V."/>
            <person name="Prokofeva M.I."/>
            <person name="Bonch-Osmolovskaya E.A."/>
            <person name="Ravin N.V."/>
            <person name="Skryabin K.G."/>
        </authorList>
    </citation>
    <scope>NUCLEOTIDE SEQUENCE [LARGE SCALE GENOMIC DNA]</scope>
    <source>
        <strain evidence="1 2">768-20</strain>
    </source>
</reference>
<dbReference type="KEGG" id="tuz:TUZN_1737"/>
<dbReference type="AlphaFoldDB" id="F2L3G0"/>
<dbReference type="STRING" id="999630.TUZN_1737"/>
<dbReference type="HOGENOM" id="CLU_2968649_0_0_2"/>
<dbReference type="Proteomes" id="UP000008138">
    <property type="component" value="Chromosome"/>
</dbReference>
<organism evidence="1 2">
    <name type="scientific">Thermoproteus uzoniensis (strain 768-20)</name>
    <dbReference type="NCBI Taxonomy" id="999630"/>
    <lineage>
        <taxon>Archaea</taxon>
        <taxon>Thermoproteota</taxon>
        <taxon>Thermoprotei</taxon>
        <taxon>Thermoproteales</taxon>
        <taxon>Thermoproteaceae</taxon>
        <taxon>Thermoproteus</taxon>
    </lineage>
</organism>
<dbReference type="InterPro" id="IPR010985">
    <property type="entry name" value="Ribbon_hlx_hlx"/>
</dbReference>
<keyword evidence="2" id="KW-1185">Reference proteome</keyword>
<gene>
    <name evidence="1" type="ordered locus">TUZN_1737</name>
</gene>
<accession>F2L3G0</accession>
<name>F2L3G0_THEU7</name>
<dbReference type="eggNOG" id="arCOG01009">
    <property type="taxonomic scope" value="Archaea"/>
</dbReference>
<sequence>MRLVSFKISERVVRGVDMLVTKGIFVTRNEAIRAALDMYFEGTAKRWLEMYNRRKAKS</sequence>
<evidence type="ECO:0000313" key="2">
    <source>
        <dbReference type="Proteomes" id="UP000008138"/>
    </source>
</evidence>